<dbReference type="AlphaFoldDB" id="A0A0K2TI43"/>
<proteinExistence type="predicted"/>
<protein>
    <submittedName>
        <fullName evidence="1">Uncharacterized protein</fullName>
    </submittedName>
</protein>
<reference evidence="1" key="1">
    <citation type="submission" date="2014-05" db="EMBL/GenBank/DDBJ databases">
        <authorList>
            <person name="Chronopoulou M."/>
        </authorList>
    </citation>
    <scope>NUCLEOTIDE SEQUENCE</scope>
    <source>
        <tissue evidence="1">Whole organism</tissue>
    </source>
</reference>
<organism evidence="1">
    <name type="scientific">Lepeophtheirus salmonis</name>
    <name type="common">Salmon louse</name>
    <name type="synonym">Caligus salmonis</name>
    <dbReference type="NCBI Taxonomy" id="72036"/>
    <lineage>
        <taxon>Eukaryota</taxon>
        <taxon>Metazoa</taxon>
        <taxon>Ecdysozoa</taxon>
        <taxon>Arthropoda</taxon>
        <taxon>Crustacea</taxon>
        <taxon>Multicrustacea</taxon>
        <taxon>Hexanauplia</taxon>
        <taxon>Copepoda</taxon>
        <taxon>Siphonostomatoida</taxon>
        <taxon>Caligidae</taxon>
        <taxon>Lepeophtheirus</taxon>
    </lineage>
</organism>
<evidence type="ECO:0000313" key="1">
    <source>
        <dbReference type="EMBL" id="CDW25604.1"/>
    </source>
</evidence>
<name>A0A0K2TI43_LEPSM</name>
<dbReference type="EMBL" id="HACA01008243">
    <property type="protein sequence ID" value="CDW25604.1"/>
    <property type="molecule type" value="Transcribed_RNA"/>
</dbReference>
<sequence>MRGFGPVVKGRVIGECVENCKAQWSLSNLKL</sequence>
<accession>A0A0K2TI43</accession>